<name>A0A813L8N5_POLGL</name>
<sequence>MMTGGNFIDLLVGSHRNAFLQSMSVPSTHAKMLHSHMRDANSSAVKVHLYLGPV</sequence>
<comment type="caution">
    <text evidence="1">The sequence shown here is derived from an EMBL/GenBank/DDBJ whole genome shotgun (WGS) entry which is preliminary data.</text>
</comment>
<protein>
    <submittedName>
        <fullName evidence="1">Uncharacterized protein</fullName>
    </submittedName>
</protein>
<proteinExistence type="predicted"/>
<accession>A0A813L8N5</accession>
<reference evidence="1" key="1">
    <citation type="submission" date="2021-02" db="EMBL/GenBank/DDBJ databases">
        <authorList>
            <person name="Dougan E. K."/>
            <person name="Rhodes N."/>
            <person name="Thang M."/>
            <person name="Chan C."/>
        </authorList>
    </citation>
    <scope>NUCLEOTIDE SEQUENCE</scope>
</reference>
<dbReference type="EMBL" id="CAJNNW010034483">
    <property type="protein sequence ID" value="CAE8722862.1"/>
    <property type="molecule type" value="Genomic_DNA"/>
</dbReference>
<dbReference type="Proteomes" id="UP000626109">
    <property type="component" value="Unassembled WGS sequence"/>
</dbReference>
<dbReference type="AlphaFoldDB" id="A0A813L8N5"/>
<evidence type="ECO:0000313" key="1">
    <source>
        <dbReference type="EMBL" id="CAE8722862.1"/>
    </source>
</evidence>
<evidence type="ECO:0000313" key="2">
    <source>
        <dbReference type="Proteomes" id="UP000626109"/>
    </source>
</evidence>
<organism evidence="1 2">
    <name type="scientific">Polarella glacialis</name>
    <name type="common">Dinoflagellate</name>
    <dbReference type="NCBI Taxonomy" id="89957"/>
    <lineage>
        <taxon>Eukaryota</taxon>
        <taxon>Sar</taxon>
        <taxon>Alveolata</taxon>
        <taxon>Dinophyceae</taxon>
        <taxon>Suessiales</taxon>
        <taxon>Suessiaceae</taxon>
        <taxon>Polarella</taxon>
    </lineage>
</organism>
<gene>
    <name evidence="1" type="ORF">PGLA2088_LOCUS42795</name>
</gene>